<organism evidence="6 7">
    <name type="scientific">Campylobacter avium LMG 24591</name>
    <dbReference type="NCBI Taxonomy" id="522484"/>
    <lineage>
        <taxon>Bacteria</taxon>
        <taxon>Pseudomonadati</taxon>
        <taxon>Campylobacterota</taxon>
        <taxon>Epsilonproteobacteria</taxon>
        <taxon>Campylobacterales</taxon>
        <taxon>Campylobacteraceae</taxon>
        <taxon>Campylobacter</taxon>
    </lineage>
</organism>
<keyword evidence="1 6" id="KW-0436">Ligase</keyword>
<name>A0A222MX62_9BACT</name>
<evidence type="ECO:0000259" key="5">
    <source>
        <dbReference type="Pfam" id="PF08245"/>
    </source>
</evidence>
<evidence type="ECO:0000256" key="4">
    <source>
        <dbReference type="SAM" id="Phobius"/>
    </source>
</evidence>
<proteinExistence type="predicted"/>
<evidence type="ECO:0000256" key="3">
    <source>
        <dbReference type="ARBA" id="ARBA00022840"/>
    </source>
</evidence>
<dbReference type="SUPFAM" id="SSF53244">
    <property type="entry name" value="MurD-like peptide ligases, peptide-binding domain"/>
    <property type="match status" value="1"/>
</dbReference>
<evidence type="ECO:0000256" key="2">
    <source>
        <dbReference type="ARBA" id="ARBA00022741"/>
    </source>
</evidence>
<protein>
    <submittedName>
        <fullName evidence="6">D-alanyl-D-alanine-adding enzyme</fullName>
        <ecNumber evidence="6">6.3.2.10</ecNumber>
    </submittedName>
</protein>
<dbReference type="KEGG" id="cavi:CAV_0946"/>
<evidence type="ECO:0000313" key="6">
    <source>
        <dbReference type="EMBL" id="ASQ30607.1"/>
    </source>
</evidence>
<feature type="transmembrane region" description="Helical" evidence="4">
    <location>
        <begin position="93"/>
        <end position="112"/>
    </location>
</feature>
<dbReference type="SUPFAM" id="SSF53623">
    <property type="entry name" value="MurD-like peptide ligases, catalytic domain"/>
    <property type="match status" value="1"/>
</dbReference>
<feature type="domain" description="Mur ligase central" evidence="5">
    <location>
        <begin position="160"/>
        <end position="334"/>
    </location>
</feature>
<dbReference type="PANTHER" id="PTHR43024">
    <property type="entry name" value="UDP-N-ACETYLMURAMOYL-TRIPEPTIDE--D-ALANYL-D-ALANINE LIGASE"/>
    <property type="match status" value="1"/>
</dbReference>
<keyword evidence="3" id="KW-0067">ATP-binding</keyword>
<keyword evidence="4" id="KW-0812">Transmembrane</keyword>
<keyword evidence="4" id="KW-0472">Membrane</keyword>
<keyword evidence="7" id="KW-1185">Reference proteome</keyword>
<dbReference type="PANTHER" id="PTHR43024:SF1">
    <property type="entry name" value="UDP-N-ACETYLMURAMOYL-TRIPEPTIDE--D-ALANYL-D-ALANINE LIGASE"/>
    <property type="match status" value="1"/>
</dbReference>
<reference evidence="6 7" key="1">
    <citation type="submission" date="2017-07" db="EMBL/GenBank/DDBJ databases">
        <title>Analysis of two Campylobacter avium genomes and identification of a novel hippuricase gene.</title>
        <authorList>
            <person name="Miller W.G."/>
            <person name="Chapman M.H."/>
            <person name="Yee E."/>
            <person name="Revez J."/>
            <person name="Bono J.L."/>
            <person name="Rossi M."/>
        </authorList>
    </citation>
    <scope>NUCLEOTIDE SEQUENCE [LARGE SCALE GENOMIC DNA]</scope>
    <source>
        <strain evidence="6 7">LMG 24591</strain>
    </source>
</reference>
<dbReference type="EMBL" id="CP022347">
    <property type="protein sequence ID" value="ASQ30607.1"/>
    <property type="molecule type" value="Genomic_DNA"/>
</dbReference>
<dbReference type="Proteomes" id="UP000201169">
    <property type="component" value="Chromosome"/>
</dbReference>
<feature type="transmembrane region" description="Helical" evidence="4">
    <location>
        <begin position="118"/>
        <end position="142"/>
    </location>
</feature>
<evidence type="ECO:0000256" key="1">
    <source>
        <dbReference type="ARBA" id="ARBA00022598"/>
    </source>
</evidence>
<gene>
    <name evidence="6" type="primary">murF</name>
    <name evidence="6" type="ORF">CAV_0946</name>
</gene>
<accession>A0A222MX62</accession>
<dbReference type="InterPro" id="IPR036565">
    <property type="entry name" value="Mur-like_cat_sf"/>
</dbReference>
<dbReference type="InterPro" id="IPR013221">
    <property type="entry name" value="Mur_ligase_cen"/>
</dbReference>
<dbReference type="GO" id="GO:0047480">
    <property type="term" value="F:UDP-N-acetylmuramoyl-tripeptide-D-alanyl-D-alanine ligase activity"/>
    <property type="evidence" value="ECO:0007669"/>
    <property type="project" value="UniProtKB-EC"/>
</dbReference>
<feature type="transmembrane region" description="Helical" evidence="4">
    <location>
        <begin position="6"/>
        <end position="25"/>
    </location>
</feature>
<keyword evidence="2" id="KW-0547">Nucleotide-binding</keyword>
<feature type="transmembrane region" description="Helical" evidence="4">
    <location>
        <begin position="64"/>
        <end position="81"/>
    </location>
</feature>
<evidence type="ECO:0000313" key="7">
    <source>
        <dbReference type="Proteomes" id="UP000201169"/>
    </source>
</evidence>
<dbReference type="RefSeq" id="WP_094325359.1">
    <property type="nucleotide sequence ID" value="NZ_CP022347.1"/>
</dbReference>
<dbReference type="Gene3D" id="3.40.1190.10">
    <property type="entry name" value="Mur-like, catalytic domain"/>
    <property type="match status" value="1"/>
</dbReference>
<dbReference type="OrthoDB" id="9801978at2"/>
<sequence>MNYEYIGLTTAIFALSFALSFYLITALQWYSYKIERICFHFSKPLWHFYFLLLPSLVFAYSYKLFLLLFLPFCLILFIWHKKLDKKLVFTKKVKLFFVFNGLFVLFFALIIKDVDYRFSILAPFLALFILKIYSFFEARYFYKKAKKKISSMKELQIILITASYGKTSIKNFLYDLLKDDFLAYKTPRSVNTLMGIVQDINENLSSDSEIYIAEAGARKKGDILEITKLLNPQLCIVGEIGSSHLEYFKNKENIRKTKLEALSSKRLQKAFLHSSTKESEDEKKLIYDTRIKEVKASLDGLCFKMSLDEKECEFKASLLGEFNAYNLCACIICARYLGLSVDEIQKRLKNVKQVEHRLQIISKEPKFIIDDGFNGNFSGMSKSYELCKNYEGRRVLVSPGIMEVNDEENIKLAKIINKCFDLAIITSHKNAELFNKELSIEKIILKDKNELVDTLAKVTQNGDLVLFSNDAPNFM</sequence>
<dbReference type="EC" id="6.3.2.10" evidence="6"/>
<dbReference type="AlphaFoldDB" id="A0A222MX62"/>
<dbReference type="GO" id="GO:0005524">
    <property type="term" value="F:ATP binding"/>
    <property type="evidence" value="ECO:0007669"/>
    <property type="project" value="UniProtKB-KW"/>
</dbReference>
<dbReference type="Pfam" id="PF08245">
    <property type="entry name" value="Mur_ligase_M"/>
    <property type="match status" value="1"/>
</dbReference>
<dbReference type="InterPro" id="IPR051046">
    <property type="entry name" value="MurCDEF_CellWall_CoF430Synth"/>
</dbReference>
<dbReference type="Gene3D" id="3.90.190.20">
    <property type="entry name" value="Mur ligase, C-terminal domain"/>
    <property type="match status" value="1"/>
</dbReference>
<keyword evidence="4" id="KW-1133">Transmembrane helix</keyword>
<dbReference type="InterPro" id="IPR036615">
    <property type="entry name" value="Mur_ligase_C_dom_sf"/>
</dbReference>